<dbReference type="InterPro" id="IPR000276">
    <property type="entry name" value="GPCR_Rhodpsn"/>
</dbReference>
<evidence type="ECO:0000313" key="13">
    <source>
        <dbReference type="Proteomes" id="UP001153712"/>
    </source>
</evidence>
<dbReference type="GO" id="GO:0008188">
    <property type="term" value="F:neuropeptide receptor activity"/>
    <property type="evidence" value="ECO:0007669"/>
    <property type="project" value="TreeGrafter"/>
</dbReference>
<feature type="transmembrane region" description="Helical" evidence="10">
    <location>
        <begin position="215"/>
        <end position="237"/>
    </location>
</feature>
<proteinExistence type="inferred from homology"/>
<dbReference type="CDD" id="cd00637">
    <property type="entry name" value="7tm_classA_rhodopsin-like"/>
    <property type="match status" value="1"/>
</dbReference>
<feature type="transmembrane region" description="Helical" evidence="10">
    <location>
        <begin position="72"/>
        <end position="89"/>
    </location>
</feature>
<dbReference type="PROSITE" id="PS00237">
    <property type="entry name" value="G_PROTEIN_RECEP_F1_1"/>
    <property type="match status" value="1"/>
</dbReference>
<feature type="domain" description="G-protein coupled receptors family 1 profile" evidence="11">
    <location>
        <begin position="51"/>
        <end position="350"/>
    </location>
</feature>
<feature type="transmembrane region" description="Helical" evidence="10">
    <location>
        <begin position="293"/>
        <end position="311"/>
    </location>
</feature>
<reference evidence="12" key="1">
    <citation type="submission" date="2022-01" db="EMBL/GenBank/DDBJ databases">
        <authorList>
            <person name="King R."/>
        </authorList>
    </citation>
    <scope>NUCLEOTIDE SEQUENCE</scope>
</reference>
<dbReference type="OrthoDB" id="5957382at2759"/>
<evidence type="ECO:0000256" key="7">
    <source>
        <dbReference type="ARBA" id="ARBA00023170"/>
    </source>
</evidence>
<dbReference type="PRINTS" id="PR00237">
    <property type="entry name" value="GPCRRHODOPSN"/>
</dbReference>
<evidence type="ECO:0000256" key="10">
    <source>
        <dbReference type="SAM" id="Phobius"/>
    </source>
</evidence>
<dbReference type="Proteomes" id="UP001153712">
    <property type="component" value="Chromosome 13"/>
</dbReference>
<feature type="transmembrane region" description="Helical" evidence="10">
    <location>
        <begin position="36"/>
        <end position="60"/>
    </location>
</feature>
<dbReference type="SUPFAM" id="SSF81321">
    <property type="entry name" value="Family A G protein-coupled receptor-like"/>
    <property type="match status" value="1"/>
</dbReference>
<dbReference type="PANTHER" id="PTHR24238:SF58">
    <property type="entry name" value="FI22604P1"/>
    <property type="match status" value="1"/>
</dbReference>
<keyword evidence="7 9" id="KW-0675">Receptor</keyword>
<evidence type="ECO:0000313" key="12">
    <source>
        <dbReference type="EMBL" id="CAG9857090.1"/>
    </source>
</evidence>
<dbReference type="Gene3D" id="1.20.1070.10">
    <property type="entry name" value="Rhodopsin 7-helix transmembrane proteins"/>
    <property type="match status" value="1"/>
</dbReference>
<accession>A0A9N9TN61</accession>
<sequence length="414" mass="47283">MELDLNGLHPSNVSTDVYQNLTSDDFHHLDPISKKFFYWLILIVSVLAIVGNIIAIRSIIKRKTKYLQKSCIVALAISDIFTTILFSSTNLDMLSGPFIVWSLGEFLCYFIPSAQIFGTTTSSLLLLIIALDRHQNVVQTFSKKRWNPKPSTCIIIILIVSLISASLSYPFSRKYFFETFLVLMLPVTDKFVYEECSFCFADKTLISSYYVTLDAIVFVPMTCVFVWFYVQIAALIWKHRKPITAKFNKPDKDSENSTCSTKTTNVASAGVPAVSSSKPKKTKNLQVQRKIRTFRVVLVLMASFVLCRFPYWCYTTVKFLVKCDGRFGWDLNFTLVALNLFNCVLNPLLYTFLNQTVTALKMIKEFWWKICCCCCSNDEFEDFAKDADQIQPACGTVKARVQVEKGHCEGMQKY</sequence>
<comment type="subcellular location">
    <subcellularLocation>
        <location evidence="1">Membrane</location>
        <topology evidence="1">Multi-pass membrane protein</topology>
    </subcellularLocation>
</comment>
<evidence type="ECO:0000256" key="8">
    <source>
        <dbReference type="ARBA" id="ARBA00023224"/>
    </source>
</evidence>
<evidence type="ECO:0000256" key="6">
    <source>
        <dbReference type="ARBA" id="ARBA00023136"/>
    </source>
</evidence>
<keyword evidence="5 9" id="KW-0297">G-protein coupled receptor</keyword>
<dbReference type="GO" id="GO:0005886">
    <property type="term" value="C:plasma membrane"/>
    <property type="evidence" value="ECO:0007669"/>
    <property type="project" value="TreeGrafter"/>
</dbReference>
<feature type="transmembrane region" description="Helical" evidence="10">
    <location>
        <begin position="109"/>
        <end position="131"/>
    </location>
</feature>
<evidence type="ECO:0000256" key="9">
    <source>
        <dbReference type="RuleBase" id="RU000688"/>
    </source>
</evidence>
<comment type="similarity">
    <text evidence="2 9">Belongs to the G-protein coupled receptor 1 family.</text>
</comment>
<gene>
    <name evidence="12" type="ORF">PHYEVI_LOCUS3501</name>
</gene>
<feature type="transmembrane region" description="Helical" evidence="10">
    <location>
        <begin position="331"/>
        <end position="353"/>
    </location>
</feature>
<evidence type="ECO:0000256" key="2">
    <source>
        <dbReference type="ARBA" id="ARBA00010663"/>
    </source>
</evidence>
<evidence type="ECO:0000256" key="4">
    <source>
        <dbReference type="ARBA" id="ARBA00022989"/>
    </source>
</evidence>
<organism evidence="12 13">
    <name type="scientific">Phyllotreta striolata</name>
    <name type="common">Striped flea beetle</name>
    <name type="synonym">Crioceris striolata</name>
    <dbReference type="NCBI Taxonomy" id="444603"/>
    <lineage>
        <taxon>Eukaryota</taxon>
        <taxon>Metazoa</taxon>
        <taxon>Ecdysozoa</taxon>
        <taxon>Arthropoda</taxon>
        <taxon>Hexapoda</taxon>
        <taxon>Insecta</taxon>
        <taxon>Pterygota</taxon>
        <taxon>Neoptera</taxon>
        <taxon>Endopterygota</taxon>
        <taxon>Coleoptera</taxon>
        <taxon>Polyphaga</taxon>
        <taxon>Cucujiformia</taxon>
        <taxon>Chrysomeloidea</taxon>
        <taxon>Chrysomelidae</taxon>
        <taxon>Galerucinae</taxon>
        <taxon>Alticini</taxon>
        <taxon>Phyllotreta</taxon>
    </lineage>
</organism>
<dbReference type="PANTHER" id="PTHR24238">
    <property type="entry name" value="G-PROTEIN COUPLED RECEPTOR"/>
    <property type="match status" value="1"/>
</dbReference>
<evidence type="ECO:0000256" key="3">
    <source>
        <dbReference type="ARBA" id="ARBA00022692"/>
    </source>
</evidence>
<keyword evidence="8 9" id="KW-0807">Transducer</keyword>
<evidence type="ECO:0000256" key="5">
    <source>
        <dbReference type="ARBA" id="ARBA00023040"/>
    </source>
</evidence>
<evidence type="ECO:0000256" key="1">
    <source>
        <dbReference type="ARBA" id="ARBA00004141"/>
    </source>
</evidence>
<name>A0A9N9TN61_PHYSR</name>
<dbReference type="AlphaFoldDB" id="A0A9N9TN61"/>
<dbReference type="InterPro" id="IPR017452">
    <property type="entry name" value="GPCR_Rhodpsn_7TM"/>
</dbReference>
<keyword evidence="4 10" id="KW-1133">Transmembrane helix</keyword>
<dbReference type="Pfam" id="PF00001">
    <property type="entry name" value="7tm_1"/>
    <property type="match status" value="1"/>
</dbReference>
<feature type="transmembrane region" description="Helical" evidence="10">
    <location>
        <begin position="152"/>
        <end position="171"/>
    </location>
</feature>
<keyword evidence="13" id="KW-1185">Reference proteome</keyword>
<dbReference type="EMBL" id="OU900106">
    <property type="protein sequence ID" value="CAG9857090.1"/>
    <property type="molecule type" value="Genomic_DNA"/>
</dbReference>
<evidence type="ECO:0000259" key="11">
    <source>
        <dbReference type="PROSITE" id="PS50262"/>
    </source>
</evidence>
<keyword evidence="6 10" id="KW-0472">Membrane</keyword>
<protein>
    <recommendedName>
        <fullName evidence="11">G-protein coupled receptors family 1 profile domain-containing protein</fullName>
    </recommendedName>
</protein>
<keyword evidence="3 9" id="KW-0812">Transmembrane</keyword>
<dbReference type="PROSITE" id="PS50262">
    <property type="entry name" value="G_PROTEIN_RECEP_F1_2"/>
    <property type="match status" value="1"/>
</dbReference>